<dbReference type="Proteomes" id="UP001140074">
    <property type="component" value="Unassembled WGS sequence"/>
</dbReference>
<dbReference type="PROSITE" id="PS00105">
    <property type="entry name" value="AA_TRANSFER_CLASS_1"/>
    <property type="match status" value="1"/>
</dbReference>
<dbReference type="EMBL" id="JANBUY010000123">
    <property type="protein sequence ID" value="KAJ2863425.1"/>
    <property type="molecule type" value="Genomic_DNA"/>
</dbReference>
<evidence type="ECO:0000256" key="7">
    <source>
        <dbReference type="SAM" id="MobiDB-lite"/>
    </source>
</evidence>
<proteinExistence type="inferred from homology"/>
<evidence type="ECO:0000259" key="8">
    <source>
        <dbReference type="Pfam" id="PF00155"/>
    </source>
</evidence>
<dbReference type="FunFam" id="3.40.640.10:FF:000024">
    <property type="entry name" value="Kynurenine--oxoglutarate transaminase 3"/>
    <property type="match status" value="1"/>
</dbReference>
<dbReference type="Gene3D" id="3.40.640.10">
    <property type="entry name" value="Type I PLP-dependent aspartate aminotransferase-like (Major domain)"/>
    <property type="match status" value="1"/>
</dbReference>
<dbReference type="EC" id="2.6.1.7" evidence="9"/>
<organism evidence="9 10">
    <name type="scientific">Coemansia aciculifera</name>
    <dbReference type="NCBI Taxonomy" id="417176"/>
    <lineage>
        <taxon>Eukaryota</taxon>
        <taxon>Fungi</taxon>
        <taxon>Fungi incertae sedis</taxon>
        <taxon>Zoopagomycota</taxon>
        <taxon>Kickxellomycotina</taxon>
        <taxon>Kickxellomycetes</taxon>
        <taxon>Kickxellales</taxon>
        <taxon>Kickxellaceae</taxon>
        <taxon>Coemansia</taxon>
    </lineage>
</organism>
<dbReference type="Pfam" id="PF00155">
    <property type="entry name" value="Aminotran_1_2"/>
    <property type="match status" value="1"/>
</dbReference>
<evidence type="ECO:0000313" key="9">
    <source>
        <dbReference type="EMBL" id="KAJ2863425.1"/>
    </source>
</evidence>
<feature type="region of interest" description="Disordered" evidence="7">
    <location>
        <begin position="1"/>
        <end position="23"/>
    </location>
</feature>
<comment type="cofactor">
    <cofactor evidence="1">
        <name>pyridoxal 5'-phosphate</name>
        <dbReference type="ChEBI" id="CHEBI:597326"/>
    </cofactor>
</comment>
<sequence length="440" mass="49004">MTLSTNAAGESQGRRRTPVPSPQYASTGLDVWTMMNQVAASVNAVNLGQGYMSYPPKEFIKRAAQEALVENTHNQYAPPRGRPGLLEQVGIHFANRLARPIDASSELSIHAGANEALLSVFTAFLEHGKGQEVILMEPAFDQYTPNIIMSGGKPVYVPLRVQCADKDPAKDVISSHDWKLDMEELEAAINENTRIIVVNTPHNPVGKVFSREELEQIGAIAARHNLLILADEVYEHLTYGVEHISIATLPGMWERTVTVGSAGKMFGVTGWRVGWSVGPAELIQPTLSAHTRIVFTSNTPLQEGVASAFKLAKENDFLNIQRQEYERRRNRLMAIFDDVGLPYVVPDGAYYLLVNAAAIKIPNDYKFPDFIEERGANFKLVYFFIKEFGVSGIPPTEFYSEPHKHLANDYIRFAFCKTDEGLDEAAKCLQSLKRYLQETS</sequence>
<dbReference type="GO" id="GO:0016212">
    <property type="term" value="F:kynurenine-oxoglutarate transaminase activity"/>
    <property type="evidence" value="ECO:0007669"/>
    <property type="project" value="UniProtKB-EC"/>
</dbReference>
<dbReference type="GO" id="GO:0005739">
    <property type="term" value="C:mitochondrion"/>
    <property type="evidence" value="ECO:0007669"/>
    <property type="project" value="TreeGrafter"/>
</dbReference>
<evidence type="ECO:0000313" key="10">
    <source>
        <dbReference type="Proteomes" id="UP001140074"/>
    </source>
</evidence>
<evidence type="ECO:0000256" key="2">
    <source>
        <dbReference type="ARBA" id="ARBA00007441"/>
    </source>
</evidence>
<dbReference type="PANTHER" id="PTHR43807:SF20">
    <property type="entry name" value="FI04487P"/>
    <property type="match status" value="1"/>
</dbReference>
<dbReference type="InterPro" id="IPR004839">
    <property type="entry name" value="Aminotransferase_I/II_large"/>
</dbReference>
<evidence type="ECO:0000256" key="3">
    <source>
        <dbReference type="ARBA" id="ARBA00022576"/>
    </source>
</evidence>
<evidence type="ECO:0000256" key="5">
    <source>
        <dbReference type="ARBA" id="ARBA00022898"/>
    </source>
</evidence>
<evidence type="ECO:0000256" key="1">
    <source>
        <dbReference type="ARBA" id="ARBA00001933"/>
    </source>
</evidence>
<reference evidence="9" key="1">
    <citation type="submission" date="2022-07" db="EMBL/GenBank/DDBJ databases">
        <title>Phylogenomic reconstructions and comparative analyses of Kickxellomycotina fungi.</title>
        <authorList>
            <person name="Reynolds N.K."/>
            <person name="Stajich J.E."/>
            <person name="Barry K."/>
            <person name="Grigoriev I.V."/>
            <person name="Crous P."/>
            <person name="Smith M.E."/>
        </authorList>
    </citation>
    <scope>NUCLEOTIDE SEQUENCE</scope>
    <source>
        <strain evidence="9">RSA 476</strain>
    </source>
</reference>
<dbReference type="CDD" id="cd00609">
    <property type="entry name" value="AAT_like"/>
    <property type="match status" value="1"/>
</dbReference>
<keyword evidence="5" id="KW-0663">Pyridoxal phosphate</keyword>
<comment type="caution">
    <text evidence="9">The sequence shown here is derived from an EMBL/GenBank/DDBJ whole genome shotgun (WGS) entry which is preliminary data.</text>
</comment>
<dbReference type="SUPFAM" id="SSF53383">
    <property type="entry name" value="PLP-dependent transferases"/>
    <property type="match status" value="1"/>
</dbReference>
<dbReference type="InterPro" id="IPR051326">
    <property type="entry name" value="Kynurenine-oxoglutarate_AT"/>
</dbReference>
<gene>
    <name evidence="9" type="primary">BNA3</name>
    <name evidence="9" type="ORF">GGH94_003595</name>
</gene>
<dbReference type="AlphaFoldDB" id="A0A9W8IJ49"/>
<dbReference type="InterPro" id="IPR015422">
    <property type="entry name" value="PyrdxlP-dep_Trfase_small"/>
</dbReference>
<dbReference type="PANTHER" id="PTHR43807">
    <property type="entry name" value="FI04487P"/>
    <property type="match status" value="1"/>
</dbReference>
<feature type="domain" description="Aminotransferase class I/classII large" evidence="8">
    <location>
        <begin position="44"/>
        <end position="427"/>
    </location>
</feature>
<dbReference type="Gene3D" id="3.90.1150.10">
    <property type="entry name" value="Aspartate Aminotransferase, domain 1"/>
    <property type="match status" value="1"/>
</dbReference>
<keyword evidence="10" id="KW-1185">Reference proteome</keyword>
<keyword evidence="3 9" id="KW-0032">Aminotransferase</keyword>
<feature type="coiled-coil region" evidence="6">
    <location>
        <begin position="308"/>
        <end position="335"/>
    </location>
</feature>
<comment type="similarity">
    <text evidence="2">Belongs to the class-I pyridoxal-phosphate-dependent aminotransferase family.</text>
</comment>
<dbReference type="InterPro" id="IPR015421">
    <property type="entry name" value="PyrdxlP-dep_Trfase_major"/>
</dbReference>
<dbReference type="InterPro" id="IPR015424">
    <property type="entry name" value="PyrdxlP-dep_Trfase"/>
</dbReference>
<evidence type="ECO:0000256" key="6">
    <source>
        <dbReference type="SAM" id="Coils"/>
    </source>
</evidence>
<dbReference type="GO" id="GO:0030170">
    <property type="term" value="F:pyridoxal phosphate binding"/>
    <property type="evidence" value="ECO:0007669"/>
    <property type="project" value="InterPro"/>
</dbReference>
<dbReference type="InterPro" id="IPR004838">
    <property type="entry name" value="NHTrfase_class1_PyrdxlP-BS"/>
</dbReference>
<keyword evidence="6" id="KW-0175">Coiled coil</keyword>
<name>A0A9W8IJ49_9FUNG</name>
<evidence type="ECO:0000256" key="4">
    <source>
        <dbReference type="ARBA" id="ARBA00022679"/>
    </source>
</evidence>
<keyword evidence="4 9" id="KW-0808">Transferase</keyword>
<protein>
    <submittedName>
        <fullName evidence="9">Arylformamidase</fullName>
        <ecNumber evidence="9">2.6.1.7</ecNumber>
    </submittedName>
</protein>
<accession>A0A9W8IJ49</accession>